<evidence type="ECO:0000313" key="3">
    <source>
        <dbReference type="Proteomes" id="UP001444071"/>
    </source>
</evidence>
<reference evidence="2 3" key="1">
    <citation type="submission" date="2021-06" db="EMBL/GenBank/DDBJ databases">
        <authorList>
            <person name="Palmer J.M."/>
        </authorList>
    </citation>
    <scope>NUCLEOTIDE SEQUENCE [LARGE SCALE GENOMIC DNA]</scope>
    <source>
        <strain evidence="2 3">XR_2019</strain>
        <tissue evidence="2">Muscle</tissue>
    </source>
</reference>
<evidence type="ECO:0000256" key="1">
    <source>
        <dbReference type="SAM" id="MobiDB-lite"/>
    </source>
</evidence>
<evidence type="ECO:0000313" key="2">
    <source>
        <dbReference type="EMBL" id="MEQ2278225.1"/>
    </source>
</evidence>
<dbReference type="EMBL" id="JAHRIM010094701">
    <property type="protein sequence ID" value="MEQ2278225.1"/>
    <property type="molecule type" value="Genomic_DNA"/>
</dbReference>
<feature type="region of interest" description="Disordered" evidence="1">
    <location>
        <begin position="89"/>
        <end position="115"/>
    </location>
</feature>
<proteinExistence type="predicted"/>
<gene>
    <name evidence="2" type="ORF">XENORESO_014815</name>
</gene>
<accession>A0ABV0XA20</accession>
<name>A0ABV0XA20_9TELE</name>
<keyword evidence="3" id="KW-1185">Reference proteome</keyword>
<organism evidence="2 3">
    <name type="scientific">Xenotaenia resolanae</name>
    <dbReference type="NCBI Taxonomy" id="208358"/>
    <lineage>
        <taxon>Eukaryota</taxon>
        <taxon>Metazoa</taxon>
        <taxon>Chordata</taxon>
        <taxon>Craniata</taxon>
        <taxon>Vertebrata</taxon>
        <taxon>Euteleostomi</taxon>
        <taxon>Actinopterygii</taxon>
        <taxon>Neopterygii</taxon>
        <taxon>Teleostei</taxon>
        <taxon>Neoteleostei</taxon>
        <taxon>Acanthomorphata</taxon>
        <taxon>Ovalentaria</taxon>
        <taxon>Atherinomorphae</taxon>
        <taxon>Cyprinodontiformes</taxon>
        <taxon>Goodeidae</taxon>
        <taxon>Xenotaenia</taxon>
    </lineage>
</organism>
<dbReference type="Proteomes" id="UP001444071">
    <property type="component" value="Unassembled WGS sequence"/>
</dbReference>
<protein>
    <submittedName>
        <fullName evidence="2">Uncharacterized protein</fullName>
    </submittedName>
</protein>
<sequence>MAHLMFAISASLQDPGGATAAVGFSDAALQAFALIRELGYVISFLVQARQQVWLAQSPLTEACRQTLRGVPVVPGELFGSAVEALERTVQARQTSQQHSGQEYAPSSSALEPSFR</sequence>
<comment type="caution">
    <text evidence="2">The sequence shown here is derived from an EMBL/GenBank/DDBJ whole genome shotgun (WGS) entry which is preliminary data.</text>
</comment>
<feature type="compositionally biased region" description="Polar residues" evidence="1">
    <location>
        <begin position="90"/>
        <end position="115"/>
    </location>
</feature>